<organism evidence="2 3">
    <name type="scientific">Pleurodeles waltl</name>
    <name type="common">Iberian ribbed newt</name>
    <dbReference type="NCBI Taxonomy" id="8319"/>
    <lineage>
        <taxon>Eukaryota</taxon>
        <taxon>Metazoa</taxon>
        <taxon>Chordata</taxon>
        <taxon>Craniata</taxon>
        <taxon>Vertebrata</taxon>
        <taxon>Euteleostomi</taxon>
        <taxon>Amphibia</taxon>
        <taxon>Batrachia</taxon>
        <taxon>Caudata</taxon>
        <taxon>Salamandroidea</taxon>
        <taxon>Salamandridae</taxon>
        <taxon>Pleurodelinae</taxon>
        <taxon>Pleurodeles</taxon>
    </lineage>
</organism>
<feature type="compositionally biased region" description="Basic and acidic residues" evidence="1">
    <location>
        <begin position="102"/>
        <end position="113"/>
    </location>
</feature>
<feature type="region of interest" description="Disordered" evidence="1">
    <location>
        <begin position="1"/>
        <end position="34"/>
    </location>
</feature>
<evidence type="ECO:0000313" key="3">
    <source>
        <dbReference type="Proteomes" id="UP001066276"/>
    </source>
</evidence>
<evidence type="ECO:0000256" key="1">
    <source>
        <dbReference type="SAM" id="MobiDB-lite"/>
    </source>
</evidence>
<proteinExistence type="predicted"/>
<dbReference type="AlphaFoldDB" id="A0AAV7UE77"/>
<comment type="caution">
    <text evidence="2">The sequence shown here is derived from an EMBL/GenBank/DDBJ whole genome shotgun (WGS) entry which is preliminary data.</text>
</comment>
<feature type="region of interest" description="Disordered" evidence="1">
    <location>
        <begin position="76"/>
        <end position="119"/>
    </location>
</feature>
<accession>A0AAV7UE77</accession>
<dbReference type="Proteomes" id="UP001066276">
    <property type="component" value="Chromosome 3_1"/>
</dbReference>
<sequence length="119" mass="12108">MTASGGDEDPKGTIGSGQNCPGHREGATGHRPPCVDHWCAASTLRSRPGGGASGWTPNRLELANCVGQEHLNRWAPAGGAPIGPGSRSSDVAGPAGMNNDCGQREARPTKRDAPSLLGT</sequence>
<evidence type="ECO:0000313" key="2">
    <source>
        <dbReference type="EMBL" id="KAJ1186309.1"/>
    </source>
</evidence>
<name>A0AAV7UE77_PLEWA</name>
<protein>
    <submittedName>
        <fullName evidence="2">Uncharacterized protein</fullName>
    </submittedName>
</protein>
<keyword evidence="3" id="KW-1185">Reference proteome</keyword>
<reference evidence="2" key="1">
    <citation type="journal article" date="2022" name="bioRxiv">
        <title>Sequencing and chromosome-scale assembly of the giantPleurodeles waltlgenome.</title>
        <authorList>
            <person name="Brown T."/>
            <person name="Elewa A."/>
            <person name="Iarovenko S."/>
            <person name="Subramanian E."/>
            <person name="Araus A.J."/>
            <person name="Petzold A."/>
            <person name="Susuki M."/>
            <person name="Suzuki K.-i.T."/>
            <person name="Hayashi T."/>
            <person name="Toyoda A."/>
            <person name="Oliveira C."/>
            <person name="Osipova E."/>
            <person name="Leigh N.D."/>
            <person name="Simon A."/>
            <person name="Yun M.H."/>
        </authorList>
    </citation>
    <scope>NUCLEOTIDE SEQUENCE</scope>
    <source>
        <strain evidence="2">20211129_DDA</strain>
        <tissue evidence="2">Liver</tissue>
    </source>
</reference>
<gene>
    <name evidence="2" type="ORF">NDU88_003092</name>
</gene>
<feature type="compositionally biased region" description="Low complexity" evidence="1">
    <location>
        <begin position="76"/>
        <end position="85"/>
    </location>
</feature>
<dbReference type="EMBL" id="JANPWB010000005">
    <property type="protein sequence ID" value="KAJ1186309.1"/>
    <property type="molecule type" value="Genomic_DNA"/>
</dbReference>